<evidence type="ECO:0000313" key="2">
    <source>
        <dbReference type="Proteomes" id="UP001519332"/>
    </source>
</evidence>
<name>A0ABS4U1E4_9PSEU</name>
<dbReference type="Proteomes" id="UP001519332">
    <property type="component" value="Unassembled WGS sequence"/>
</dbReference>
<accession>A0ABS4U1E4</accession>
<comment type="caution">
    <text evidence="1">The sequence shown here is derived from an EMBL/GenBank/DDBJ whole genome shotgun (WGS) entry which is preliminary data.</text>
</comment>
<keyword evidence="2" id="KW-1185">Reference proteome</keyword>
<gene>
    <name evidence="1" type="ORF">JOF56_010438</name>
</gene>
<dbReference type="RefSeq" id="WP_209646726.1">
    <property type="nucleotide sequence ID" value="NZ_JAGINW010000001.1"/>
</dbReference>
<evidence type="ECO:0000313" key="1">
    <source>
        <dbReference type="EMBL" id="MBP2330053.1"/>
    </source>
</evidence>
<evidence type="ECO:0008006" key="3">
    <source>
        <dbReference type="Google" id="ProtNLM"/>
    </source>
</evidence>
<sequence>MLRALGSLRSPQREQGRGISRAAFLQLTAGVAVAGGLMLGNSPAAAATSNDVDVWIDANRGRLPATYDEVVKHPLEYRQAIFRELSPEQQSKLWVDHLNRYVKKNPELSAGQLTAIGAAIALAGDVATFRDYRDAAVQESVDRLDDELLNEFGKIETAKLVRVLGEMPESTGIRAEDLLKKDFPCLCNVTDDWCSGCPGQKCLGPCAPKPIGCGTLGVKSCNGRCVCP</sequence>
<proteinExistence type="predicted"/>
<reference evidence="1 2" key="1">
    <citation type="submission" date="2021-03" db="EMBL/GenBank/DDBJ databases">
        <title>Sequencing the genomes of 1000 actinobacteria strains.</title>
        <authorList>
            <person name="Klenk H.-P."/>
        </authorList>
    </citation>
    <scope>NUCLEOTIDE SEQUENCE [LARGE SCALE GENOMIC DNA]</scope>
    <source>
        <strain evidence="1 2">DSM 46670</strain>
    </source>
</reference>
<dbReference type="NCBIfam" id="NF033852">
    <property type="entry name" value="fulvocin_rel"/>
    <property type="match status" value="1"/>
</dbReference>
<organism evidence="1 2">
    <name type="scientific">Kibdelosporangium banguiense</name>
    <dbReference type="NCBI Taxonomy" id="1365924"/>
    <lineage>
        <taxon>Bacteria</taxon>
        <taxon>Bacillati</taxon>
        <taxon>Actinomycetota</taxon>
        <taxon>Actinomycetes</taxon>
        <taxon>Pseudonocardiales</taxon>
        <taxon>Pseudonocardiaceae</taxon>
        <taxon>Kibdelosporangium</taxon>
    </lineage>
</organism>
<dbReference type="InterPro" id="IPR006311">
    <property type="entry name" value="TAT_signal"/>
</dbReference>
<dbReference type="PROSITE" id="PS51318">
    <property type="entry name" value="TAT"/>
    <property type="match status" value="1"/>
</dbReference>
<protein>
    <recommendedName>
        <fullName evidence="3">Tat pathway signal sequence domain protein</fullName>
    </recommendedName>
</protein>
<dbReference type="EMBL" id="JAGINW010000001">
    <property type="protein sequence ID" value="MBP2330053.1"/>
    <property type="molecule type" value="Genomic_DNA"/>
</dbReference>